<evidence type="ECO:0000256" key="1">
    <source>
        <dbReference type="SAM" id="SignalP"/>
    </source>
</evidence>
<evidence type="ECO:0000313" key="3">
    <source>
        <dbReference type="Proteomes" id="UP000075880"/>
    </source>
</evidence>
<feature type="signal peptide" evidence="1">
    <location>
        <begin position="1"/>
        <end position="23"/>
    </location>
</feature>
<dbReference type="AlphaFoldDB" id="A0AAG5DCU5"/>
<sequence length="507" mass="53633">MLRLLGLTLCVLSLLQVPPLVRARPDFGINLAITGSGKVSQSATDANEVVQALDDNTAFTADTSYPGLQELADQLAGVADMTVQLGGELVPLVTALVADMSGNVAGAFGPVFAKITAIKTTIATDLPTANAAIDAIVGHYVPDQLTDGFERIVEGLQDLEELLGTLKAAIDAAVGQAGSADSVTPALVKKYVKPALVYRVVFAVNQLKAYVPVVKYTIDSTLENINLADDYLLIVYEALNQSSATAAALQAQISAVTEAIATTVKTQLDGYEEDFVATESGVADLTAVAAAPDYAAVTNALEAFGVHFDSLSSTLYPALDGYLLALLEVLATALPGSGASGNVSSDLLDSLILTLIENGKFAQFCFYKYYGLVLGFLTSIADNASLCFDKEERRLTFLKDSLPGIMALLPFDYDAILDQLSTCDWLTDPDTLSECLTTLAGFHTAIAVEFGHKLQYVFDLIGAETEASANRFLICLELTKLNLVEISEPTLLDEIRQCALGGPTADD</sequence>
<evidence type="ECO:0008006" key="4">
    <source>
        <dbReference type="Google" id="ProtNLM"/>
    </source>
</evidence>
<organism evidence="2 3">
    <name type="scientific">Anopheles atroparvus</name>
    <name type="common">European mosquito</name>
    <dbReference type="NCBI Taxonomy" id="41427"/>
    <lineage>
        <taxon>Eukaryota</taxon>
        <taxon>Metazoa</taxon>
        <taxon>Ecdysozoa</taxon>
        <taxon>Arthropoda</taxon>
        <taxon>Hexapoda</taxon>
        <taxon>Insecta</taxon>
        <taxon>Pterygota</taxon>
        <taxon>Neoptera</taxon>
        <taxon>Endopterygota</taxon>
        <taxon>Diptera</taxon>
        <taxon>Nematocera</taxon>
        <taxon>Culicoidea</taxon>
        <taxon>Culicidae</taxon>
        <taxon>Anophelinae</taxon>
        <taxon>Anopheles</taxon>
    </lineage>
</organism>
<proteinExistence type="predicted"/>
<feature type="chain" id="PRO_5042572858" description="Secreted protein" evidence="1">
    <location>
        <begin position="24"/>
        <end position="507"/>
    </location>
</feature>
<name>A0AAG5DCU5_ANOAO</name>
<keyword evidence="3" id="KW-1185">Reference proteome</keyword>
<accession>A0AAG5DCU5</accession>
<keyword evidence="1" id="KW-0732">Signal</keyword>
<dbReference type="Proteomes" id="UP000075880">
    <property type="component" value="Unassembled WGS sequence"/>
</dbReference>
<reference evidence="2" key="1">
    <citation type="submission" date="2024-04" db="UniProtKB">
        <authorList>
            <consortium name="EnsemblMetazoa"/>
        </authorList>
    </citation>
    <scope>IDENTIFICATION</scope>
    <source>
        <strain evidence="2">EBRO</strain>
    </source>
</reference>
<protein>
    <recommendedName>
        <fullName evidence="4">Secreted protein</fullName>
    </recommendedName>
</protein>
<dbReference type="EnsemblMetazoa" id="ENSAATROPT009410">
    <property type="protein sequence ID" value="ENSAATROPP008508"/>
    <property type="gene ID" value="ENSAATROPG007669"/>
</dbReference>
<evidence type="ECO:0000313" key="2">
    <source>
        <dbReference type="EnsemblMetazoa" id="ENSAATROPP008508"/>
    </source>
</evidence>